<evidence type="ECO:0000256" key="2">
    <source>
        <dbReference type="SAM" id="SignalP"/>
    </source>
</evidence>
<evidence type="ECO:0000256" key="1">
    <source>
        <dbReference type="SAM" id="Phobius"/>
    </source>
</evidence>
<protein>
    <submittedName>
        <fullName evidence="3">HupE / UreJ protein</fullName>
    </submittedName>
</protein>
<keyword evidence="4" id="KW-1185">Reference proteome</keyword>
<dbReference type="EMBL" id="FOLG01000018">
    <property type="protein sequence ID" value="SFD17158.1"/>
    <property type="molecule type" value="Genomic_DNA"/>
</dbReference>
<gene>
    <name evidence="3" type="ORF">SAMN04488094_11844</name>
</gene>
<feature type="transmembrane region" description="Helical" evidence="1">
    <location>
        <begin position="91"/>
        <end position="107"/>
    </location>
</feature>
<feature type="chain" id="PRO_5011784361" evidence="2">
    <location>
        <begin position="23"/>
        <end position="200"/>
    </location>
</feature>
<evidence type="ECO:0000313" key="3">
    <source>
        <dbReference type="EMBL" id="SFD17158.1"/>
    </source>
</evidence>
<dbReference type="OrthoDB" id="7867665at2"/>
<keyword evidence="1" id="KW-0812">Transmembrane</keyword>
<dbReference type="RefSeq" id="WP_143089921.1">
    <property type="nucleotide sequence ID" value="NZ_FOLG01000018.1"/>
</dbReference>
<keyword evidence="2" id="KW-0732">Signal</keyword>
<organism evidence="3 4">
    <name type="scientific">Tropicimonas isoalkanivorans</name>
    <dbReference type="NCBI Taxonomy" id="441112"/>
    <lineage>
        <taxon>Bacteria</taxon>
        <taxon>Pseudomonadati</taxon>
        <taxon>Pseudomonadota</taxon>
        <taxon>Alphaproteobacteria</taxon>
        <taxon>Rhodobacterales</taxon>
        <taxon>Roseobacteraceae</taxon>
        <taxon>Tropicimonas</taxon>
    </lineage>
</organism>
<feature type="transmembrane region" description="Helical" evidence="1">
    <location>
        <begin position="175"/>
        <end position="197"/>
    </location>
</feature>
<feature type="transmembrane region" description="Helical" evidence="1">
    <location>
        <begin position="67"/>
        <end position="85"/>
    </location>
</feature>
<accession>A0A1I1QBF8</accession>
<dbReference type="STRING" id="441112.SAMN04488094_11844"/>
<feature type="signal peptide" evidence="2">
    <location>
        <begin position="1"/>
        <end position="22"/>
    </location>
</feature>
<sequence length="200" mass="20495">MRTRALRLAALMGFAVPGTAQAHSAIPGVDGFYSGLLHPISTPAQVMLLLGVGLLIGGLKGQSFGKWLGLFCAATVLGMATGRWFGRLDEVMFAIAFLACVQAALAPGRLLPTVAALTLLGGVCIGAASVPEAGPLRDRLVAMAGSFLGANAGLLYVVGARVILTDKVSRVWVDVGLRVAAAWLAAISAIMLALQFAPIA</sequence>
<dbReference type="Proteomes" id="UP000198728">
    <property type="component" value="Unassembled WGS sequence"/>
</dbReference>
<proteinExistence type="predicted"/>
<feature type="transmembrane region" description="Helical" evidence="1">
    <location>
        <begin position="114"/>
        <end position="134"/>
    </location>
</feature>
<keyword evidence="1" id="KW-1133">Transmembrane helix</keyword>
<name>A0A1I1QBF8_9RHOB</name>
<feature type="transmembrane region" description="Helical" evidence="1">
    <location>
        <begin position="32"/>
        <end position="55"/>
    </location>
</feature>
<evidence type="ECO:0000313" key="4">
    <source>
        <dbReference type="Proteomes" id="UP000198728"/>
    </source>
</evidence>
<dbReference type="AlphaFoldDB" id="A0A1I1QBF8"/>
<reference evidence="3 4" key="1">
    <citation type="submission" date="2016-10" db="EMBL/GenBank/DDBJ databases">
        <authorList>
            <person name="de Groot N.N."/>
        </authorList>
    </citation>
    <scope>NUCLEOTIDE SEQUENCE [LARGE SCALE GENOMIC DNA]</scope>
    <source>
        <strain evidence="3 4">DSM 19548</strain>
    </source>
</reference>
<keyword evidence="1" id="KW-0472">Membrane</keyword>
<feature type="transmembrane region" description="Helical" evidence="1">
    <location>
        <begin position="140"/>
        <end position="163"/>
    </location>
</feature>